<sequence length="231" mass="27155">MDYIGFQAGNLPCRYLGIPLSGVYLKLVDYASLFDKVTKTLLSWIGSNLSYTDRLELGILPVSAAIMDRIASLCRRFLWGGNFAKVAWNTLCCQKQQKGIDLRDSKKWNDALLPKALWNVHNKKDTLWCRWIQYYYIKDNTIWEIMPKKDFPPLDWVKGDTFQITVIYTYFSPARLKQSWFSFIMWLIVLERLPMMERLQFLEVDRTCNLCKQNEETLSHLFFACPFTDGI</sequence>
<accession>A0ACB9ZYC8</accession>
<evidence type="ECO:0000313" key="2">
    <source>
        <dbReference type="Proteomes" id="UP001060085"/>
    </source>
</evidence>
<dbReference type="Proteomes" id="UP001060085">
    <property type="component" value="Linkage Group LG07"/>
</dbReference>
<comment type="caution">
    <text evidence="1">The sequence shown here is derived from an EMBL/GenBank/DDBJ whole genome shotgun (WGS) entry which is preliminary data.</text>
</comment>
<evidence type="ECO:0000313" key="1">
    <source>
        <dbReference type="EMBL" id="KAI5653650.1"/>
    </source>
</evidence>
<name>A0ACB9ZYC8_CATRO</name>
<gene>
    <name evidence="1" type="ORF">M9H77_30837</name>
</gene>
<reference evidence="2" key="1">
    <citation type="journal article" date="2023" name="Nat. Plants">
        <title>Single-cell RNA sequencing provides a high-resolution roadmap for understanding the multicellular compartmentation of specialized metabolism.</title>
        <authorList>
            <person name="Sun S."/>
            <person name="Shen X."/>
            <person name="Li Y."/>
            <person name="Li Y."/>
            <person name="Wang S."/>
            <person name="Li R."/>
            <person name="Zhang H."/>
            <person name="Shen G."/>
            <person name="Guo B."/>
            <person name="Wei J."/>
            <person name="Xu J."/>
            <person name="St-Pierre B."/>
            <person name="Chen S."/>
            <person name="Sun C."/>
        </authorList>
    </citation>
    <scope>NUCLEOTIDE SEQUENCE [LARGE SCALE GENOMIC DNA]</scope>
</reference>
<dbReference type="EMBL" id="CM044707">
    <property type="protein sequence ID" value="KAI5653650.1"/>
    <property type="molecule type" value="Genomic_DNA"/>
</dbReference>
<protein>
    <submittedName>
        <fullName evidence="1">Uncharacterized protein</fullName>
    </submittedName>
</protein>
<keyword evidence="2" id="KW-1185">Reference proteome</keyword>
<proteinExistence type="predicted"/>
<organism evidence="1 2">
    <name type="scientific">Catharanthus roseus</name>
    <name type="common">Madagascar periwinkle</name>
    <name type="synonym">Vinca rosea</name>
    <dbReference type="NCBI Taxonomy" id="4058"/>
    <lineage>
        <taxon>Eukaryota</taxon>
        <taxon>Viridiplantae</taxon>
        <taxon>Streptophyta</taxon>
        <taxon>Embryophyta</taxon>
        <taxon>Tracheophyta</taxon>
        <taxon>Spermatophyta</taxon>
        <taxon>Magnoliopsida</taxon>
        <taxon>eudicotyledons</taxon>
        <taxon>Gunneridae</taxon>
        <taxon>Pentapetalae</taxon>
        <taxon>asterids</taxon>
        <taxon>lamiids</taxon>
        <taxon>Gentianales</taxon>
        <taxon>Apocynaceae</taxon>
        <taxon>Rauvolfioideae</taxon>
        <taxon>Vinceae</taxon>
        <taxon>Catharanthinae</taxon>
        <taxon>Catharanthus</taxon>
    </lineage>
</organism>